<sequence>MSVEVNADDGLAPVQVTLDVPGRLARDYAELVRVGVYLSIEEAIREALVAGWRFNRGPHHTIRLDWSRDPEEPSEDLPDQADQADAAEKA</sequence>
<keyword evidence="3" id="KW-1185">Reference proteome</keyword>
<evidence type="ECO:0008006" key="4">
    <source>
        <dbReference type="Google" id="ProtNLM"/>
    </source>
</evidence>
<dbReference type="EMBL" id="JBHSNA010000002">
    <property type="protein sequence ID" value="MFC5565287.1"/>
    <property type="molecule type" value="Genomic_DNA"/>
</dbReference>
<evidence type="ECO:0000256" key="1">
    <source>
        <dbReference type="SAM" id="MobiDB-lite"/>
    </source>
</evidence>
<comment type="caution">
    <text evidence="2">The sequence shown here is derived from an EMBL/GenBank/DDBJ whole genome shotgun (WGS) entry which is preliminary data.</text>
</comment>
<evidence type="ECO:0000313" key="2">
    <source>
        <dbReference type="EMBL" id="MFC5565287.1"/>
    </source>
</evidence>
<feature type="region of interest" description="Disordered" evidence="1">
    <location>
        <begin position="62"/>
        <end position="90"/>
    </location>
</feature>
<dbReference type="Proteomes" id="UP001596056">
    <property type="component" value="Unassembled WGS sequence"/>
</dbReference>
<feature type="compositionally biased region" description="Basic and acidic residues" evidence="1">
    <location>
        <begin position="62"/>
        <end position="71"/>
    </location>
</feature>
<name>A0ABW0S8Q2_9RHOB</name>
<gene>
    <name evidence="2" type="ORF">ACFPOC_02520</name>
</gene>
<dbReference type="RefSeq" id="WP_209837575.1">
    <property type="nucleotide sequence ID" value="NZ_JAGGJP010000002.1"/>
</dbReference>
<accession>A0ABW0S8Q2</accession>
<organism evidence="2 3">
    <name type="scientific">Rubellimicrobium aerolatum</name>
    <dbReference type="NCBI Taxonomy" id="490979"/>
    <lineage>
        <taxon>Bacteria</taxon>
        <taxon>Pseudomonadati</taxon>
        <taxon>Pseudomonadota</taxon>
        <taxon>Alphaproteobacteria</taxon>
        <taxon>Rhodobacterales</taxon>
        <taxon>Roseobacteraceae</taxon>
        <taxon>Rubellimicrobium</taxon>
    </lineage>
</organism>
<evidence type="ECO:0000313" key="3">
    <source>
        <dbReference type="Proteomes" id="UP001596056"/>
    </source>
</evidence>
<protein>
    <recommendedName>
        <fullName evidence="4">Type II toxin-antitoxin system ParD family antitoxin</fullName>
    </recommendedName>
</protein>
<reference evidence="3" key="1">
    <citation type="journal article" date="2019" name="Int. J. Syst. Evol. Microbiol.">
        <title>The Global Catalogue of Microorganisms (GCM) 10K type strain sequencing project: providing services to taxonomists for standard genome sequencing and annotation.</title>
        <authorList>
            <consortium name="The Broad Institute Genomics Platform"/>
            <consortium name="The Broad Institute Genome Sequencing Center for Infectious Disease"/>
            <person name="Wu L."/>
            <person name="Ma J."/>
        </authorList>
    </citation>
    <scope>NUCLEOTIDE SEQUENCE [LARGE SCALE GENOMIC DNA]</scope>
    <source>
        <strain evidence="3">KACC 11588</strain>
    </source>
</reference>
<proteinExistence type="predicted"/>